<keyword evidence="5" id="KW-1185">Reference proteome</keyword>
<keyword evidence="2" id="KW-0812">Transmembrane</keyword>
<evidence type="ECO:0000313" key="5">
    <source>
        <dbReference type="Proteomes" id="UP001164439"/>
    </source>
</evidence>
<dbReference type="Pfam" id="PF01551">
    <property type="entry name" value="Peptidase_M23"/>
    <property type="match status" value="1"/>
</dbReference>
<feature type="transmembrane region" description="Helical" evidence="2">
    <location>
        <begin position="34"/>
        <end position="51"/>
    </location>
</feature>
<proteinExistence type="predicted"/>
<feature type="domain" description="M23ase beta-sheet core" evidence="3">
    <location>
        <begin position="188"/>
        <end position="254"/>
    </location>
</feature>
<feature type="region of interest" description="Disordered" evidence="1">
    <location>
        <begin position="56"/>
        <end position="104"/>
    </location>
</feature>
<accession>A0ABY7KDQ3</accession>
<organism evidence="4 5">
    <name type="scientific">Streptomyces cinnabarinus</name>
    <dbReference type="NCBI Taxonomy" id="67287"/>
    <lineage>
        <taxon>Bacteria</taxon>
        <taxon>Bacillati</taxon>
        <taxon>Actinomycetota</taxon>
        <taxon>Actinomycetes</taxon>
        <taxon>Kitasatosporales</taxon>
        <taxon>Streptomycetaceae</taxon>
        <taxon>Streptomyces</taxon>
    </lineage>
</organism>
<dbReference type="SUPFAM" id="SSF51261">
    <property type="entry name" value="Duplicated hybrid motif"/>
    <property type="match status" value="1"/>
</dbReference>
<evidence type="ECO:0000256" key="1">
    <source>
        <dbReference type="SAM" id="MobiDB-lite"/>
    </source>
</evidence>
<dbReference type="EMBL" id="CP114413">
    <property type="protein sequence ID" value="WAZ22681.1"/>
    <property type="molecule type" value="Genomic_DNA"/>
</dbReference>
<evidence type="ECO:0000259" key="3">
    <source>
        <dbReference type="Pfam" id="PF01551"/>
    </source>
</evidence>
<feature type="compositionally biased region" description="Polar residues" evidence="1">
    <location>
        <begin position="91"/>
        <end position="102"/>
    </location>
</feature>
<evidence type="ECO:0000256" key="2">
    <source>
        <dbReference type="SAM" id="Phobius"/>
    </source>
</evidence>
<protein>
    <submittedName>
        <fullName evidence="4">M23 family metallopeptidase</fullName>
    </submittedName>
</protein>
<dbReference type="Proteomes" id="UP001164439">
    <property type="component" value="Chromosome"/>
</dbReference>
<reference evidence="4" key="1">
    <citation type="submission" date="2022-12" db="EMBL/GenBank/DDBJ databases">
        <authorList>
            <person name="Ruckert C."/>
            <person name="Busche T."/>
            <person name="Kalinowski J."/>
            <person name="Wittmann C."/>
        </authorList>
    </citation>
    <scope>NUCLEOTIDE SEQUENCE</scope>
    <source>
        <strain evidence="4">DSM 40467</strain>
    </source>
</reference>
<dbReference type="CDD" id="cd12797">
    <property type="entry name" value="M23_peptidase"/>
    <property type="match status" value="1"/>
</dbReference>
<name>A0ABY7KDQ3_9ACTN</name>
<dbReference type="InterPro" id="IPR050570">
    <property type="entry name" value="Cell_wall_metabolism_enzyme"/>
</dbReference>
<dbReference type="InterPro" id="IPR011055">
    <property type="entry name" value="Dup_hybrid_motif"/>
</dbReference>
<dbReference type="PANTHER" id="PTHR21666:SF270">
    <property type="entry name" value="MUREIN HYDROLASE ACTIVATOR ENVC"/>
    <property type="match status" value="1"/>
</dbReference>
<sequence>MSARKLAMIGFRLLLMAFFGLVIADVWLDLGYPHWWNFLLLVLAYALVVTANRPARASKGQSAEEGEPLDRERRAAEPIEVDPPVTGRWSALNSPANRTPSHGTHAYGQTYAIDIVAEPEPGARPGFRALWPLARRNADFPAFRAPLHAVADGTVVRAEDRQRDHLSRTSLPGLLYLMLVEASVREMAGVRRIVGNHLVLDLGDGTHALYAHLNHGSLTVAEGDRVRAGQVLARCGNSGNSSEPHVHFQLMDGSDPDTARGLPFRWRGIGVPGNGEIFEAPVSAEQSA</sequence>
<keyword evidence="2" id="KW-0472">Membrane</keyword>
<dbReference type="InterPro" id="IPR016047">
    <property type="entry name" value="M23ase_b-sheet_dom"/>
</dbReference>
<evidence type="ECO:0000313" key="4">
    <source>
        <dbReference type="EMBL" id="WAZ22681.1"/>
    </source>
</evidence>
<gene>
    <name evidence="4" type="ORF">STRCI_003956</name>
</gene>
<dbReference type="PANTHER" id="PTHR21666">
    <property type="entry name" value="PEPTIDASE-RELATED"/>
    <property type="match status" value="1"/>
</dbReference>
<feature type="compositionally biased region" description="Basic and acidic residues" evidence="1">
    <location>
        <begin position="68"/>
        <end position="77"/>
    </location>
</feature>
<dbReference type="RefSeq" id="WP_269660285.1">
    <property type="nucleotide sequence ID" value="NZ_CP114413.1"/>
</dbReference>
<keyword evidence="2" id="KW-1133">Transmembrane helix</keyword>
<dbReference type="Gene3D" id="2.70.70.10">
    <property type="entry name" value="Glucose Permease (Domain IIA)"/>
    <property type="match status" value="1"/>
</dbReference>